<accession>F4RZI0</accession>
<dbReference type="HOGENOM" id="CLU_395911_0_0_1"/>
<feature type="region of interest" description="Disordered" evidence="1">
    <location>
        <begin position="131"/>
        <end position="170"/>
    </location>
</feature>
<protein>
    <submittedName>
        <fullName evidence="2">Uncharacterized protein</fullName>
    </submittedName>
</protein>
<feature type="compositionally biased region" description="Polar residues" evidence="1">
    <location>
        <begin position="1"/>
        <end position="16"/>
    </location>
</feature>
<dbReference type="InterPro" id="IPR021109">
    <property type="entry name" value="Peptidase_aspartic_dom_sf"/>
</dbReference>
<dbReference type="OrthoDB" id="3250101at2759"/>
<name>F4RZI0_MELLP</name>
<dbReference type="VEuPathDB" id="FungiDB:MELLADRAFT_110356"/>
<dbReference type="Proteomes" id="UP000001072">
    <property type="component" value="Unassembled WGS sequence"/>
</dbReference>
<sequence length="632" mass="71800">MAPSTRANSSRAQSIAGSIDAFGDDLRRSTQPAIGSRKPSNSTTASKRSRTRPDDRGTRPPTDVRSELPSMEQSQKSERSQSVQESHHQSERLLSPTAENVRLPMSDGPDQPLEPIRLGLEYFRKTRKGKEIHPVDSLPTTEPILTPPRKDSGRRDHRNHSSSRNGSEECERTILPLDEKLVKPMFHQFQLYLDPIITSLKMLHDEMNTIQSLVKTNDANRRLNIIDKTITNLINNVNSQVKTLNQVGIAVQTSTNDVAGVKEELQNWTKTVLQVVEESENVTRMQIIKDNKDNLDEHSKITRDLINKVNENLLTSSDRTVEDPYNKRTCDQISSMQGVMRQLQNMIHRQGEELLVMSSHNEEVIKLLSNLTFEQLKKQGSYENVENGPFEDILHDVPPHMHQARSKSQFETNTFKAKGLTSPADVKHSHQTEAPIVAEGVSKHQTREQTTRTEFTPESELTMKKSKDINTLEKDPDEEESLTGEELELIFAHDHDSLYDDGEYRAVQDECSTSSDVSKVEESFKILDISCLERSLAKAPVFIERQNKQTNLASPFLTTMCNGWKMNMLVDTGACNSLITPRILNKIWFHWEREVKPLKHKRKYFSASGILTAVGEITLPIQFLHESDPELQ</sequence>
<evidence type="ECO:0000313" key="2">
    <source>
        <dbReference type="EMBL" id="EGG02230.1"/>
    </source>
</evidence>
<dbReference type="KEGG" id="mlr:MELLADRAFT_110356"/>
<feature type="compositionally biased region" description="Basic and acidic residues" evidence="1">
    <location>
        <begin position="51"/>
        <end position="66"/>
    </location>
</feature>
<keyword evidence="3" id="KW-1185">Reference proteome</keyword>
<feature type="compositionally biased region" description="Basic and acidic residues" evidence="1">
    <location>
        <begin position="75"/>
        <end position="91"/>
    </location>
</feature>
<feature type="region of interest" description="Disordered" evidence="1">
    <location>
        <begin position="1"/>
        <end position="115"/>
    </location>
</feature>
<organism evidence="3">
    <name type="scientific">Melampsora larici-populina (strain 98AG31 / pathotype 3-4-7)</name>
    <name type="common">Poplar leaf rust fungus</name>
    <dbReference type="NCBI Taxonomy" id="747676"/>
    <lineage>
        <taxon>Eukaryota</taxon>
        <taxon>Fungi</taxon>
        <taxon>Dikarya</taxon>
        <taxon>Basidiomycota</taxon>
        <taxon>Pucciniomycotina</taxon>
        <taxon>Pucciniomycetes</taxon>
        <taxon>Pucciniales</taxon>
        <taxon>Melampsoraceae</taxon>
        <taxon>Melampsora</taxon>
    </lineage>
</organism>
<gene>
    <name evidence="2" type="ORF">MELLADRAFT_110356</name>
</gene>
<dbReference type="InParanoid" id="F4RZI0"/>
<dbReference type="SUPFAM" id="SSF50630">
    <property type="entry name" value="Acid proteases"/>
    <property type="match status" value="1"/>
</dbReference>
<reference evidence="3" key="1">
    <citation type="journal article" date="2011" name="Proc. Natl. Acad. Sci. U.S.A.">
        <title>Obligate biotrophy features unraveled by the genomic analysis of rust fungi.</title>
        <authorList>
            <person name="Duplessis S."/>
            <person name="Cuomo C.A."/>
            <person name="Lin Y.-C."/>
            <person name="Aerts A."/>
            <person name="Tisserant E."/>
            <person name="Veneault-Fourrey C."/>
            <person name="Joly D.L."/>
            <person name="Hacquard S."/>
            <person name="Amselem J."/>
            <person name="Cantarel B.L."/>
            <person name="Chiu R."/>
            <person name="Coutinho P.M."/>
            <person name="Feau N."/>
            <person name="Field M."/>
            <person name="Frey P."/>
            <person name="Gelhaye E."/>
            <person name="Goldberg J."/>
            <person name="Grabherr M.G."/>
            <person name="Kodira C.D."/>
            <person name="Kohler A."/>
            <person name="Kuees U."/>
            <person name="Lindquist E.A."/>
            <person name="Lucas S.M."/>
            <person name="Mago R."/>
            <person name="Mauceli E."/>
            <person name="Morin E."/>
            <person name="Murat C."/>
            <person name="Pangilinan J.L."/>
            <person name="Park R."/>
            <person name="Pearson M."/>
            <person name="Quesneville H."/>
            <person name="Rouhier N."/>
            <person name="Sakthikumar S."/>
            <person name="Salamov A.A."/>
            <person name="Schmutz J."/>
            <person name="Selles B."/>
            <person name="Shapiro H."/>
            <person name="Tanguay P."/>
            <person name="Tuskan G.A."/>
            <person name="Henrissat B."/>
            <person name="Van de Peer Y."/>
            <person name="Rouze P."/>
            <person name="Ellis J.G."/>
            <person name="Dodds P.N."/>
            <person name="Schein J.E."/>
            <person name="Zhong S."/>
            <person name="Hamelin R.C."/>
            <person name="Grigoriev I.V."/>
            <person name="Szabo L.J."/>
            <person name="Martin F."/>
        </authorList>
    </citation>
    <scope>NUCLEOTIDE SEQUENCE [LARGE SCALE GENOMIC DNA]</scope>
    <source>
        <strain evidence="3">98AG31 / pathotype 3-4-7</strain>
    </source>
</reference>
<dbReference type="RefSeq" id="XP_007414487.1">
    <property type="nucleotide sequence ID" value="XM_007414425.1"/>
</dbReference>
<dbReference type="GeneID" id="18924052"/>
<dbReference type="EMBL" id="GL883132">
    <property type="protein sequence ID" value="EGG02230.1"/>
    <property type="molecule type" value="Genomic_DNA"/>
</dbReference>
<proteinExistence type="predicted"/>
<feature type="compositionally biased region" description="Polar residues" evidence="1">
    <location>
        <begin position="29"/>
        <end position="46"/>
    </location>
</feature>
<evidence type="ECO:0000256" key="1">
    <source>
        <dbReference type="SAM" id="MobiDB-lite"/>
    </source>
</evidence>
<evidence type="ECO:0000313" key="3">
    <source>
        <dbReference type="Proteomes" id="UP000001072"/>
    </source>
</evidence>
<dbReference type="AlphaFoldDB" id="F4RZI0"/>